<feature type="transmembrane region" description="Helical" evidence="9">
    <location>
        <begin position="440"/>
        <end position="459"/>
    </location>
</feature>
<dbReference type="Pfam" id="PF06237">
    <property type="entry name" value="SLC52_ribofla_tr"/>
    <property type="match status" value="1"/>
</dbReference>
<evidence type="ECO:0000256" key="2">
    <source>
        <dbReference type="ARBA" id="ARBA00004651"/>
    </source>
</evidence>
<comment type="catalytic activity">
    <reaction evidence="1 9">
        <text>riboflavin(in) = riboflavin(out)</text>
        <dbReference type="Rhea" id="RHEA:35015"/>
        <dbReference type="ChEBI" id="CHEBI:57986"/>
    </reaction>
</comment>
<keyword evidence="8 9" id="KW-0472">Membrane</keyword>
<dbReference type="GO" id="GO:0005886">
    <property type="term" value="C:plasma membrane"/>
    <property type="evidence" value="ECO:0007669"/>
    <property type="project" value="UniProtKB-SubCell"/>
</dbReference>
<feature type="transmembrane region" description="Helical" evidence="9">
    <location>
        <begin position="543"/>
        <end position="562"/>
    </location>
</feature>
<dbReference type="EMBL" id="JAODUO010000417">
    <property type="protein sequence ID" value="KAK2180997.1"/>
    <property type="molecule type" value="Genomic_DNA"/>
</dbReference>
<evidence type="ECO:0000256" key="5">
    <source>
        <dbReference type="ARBA" id="ARBA00022475"/>
    </source>
</evidence>
<dbReference type="PANTHER" id="PTHR12929">
    <property type="entry name" value="SOLUTE CARRIER FAMILY 52"/>
    <property type="match status" value="1"/>
</dbReference>
<comment type="similarity">
    <text evidence="3 9">Belongs to the riboflavin transporter family.</text>
</comment>
<evidence type="ECO:0000256" key="6">
    <source>
        <dbReference type="ARBA" id="ARBA00022692"/>
    </source>
</evidence>
<protein>
    <recommendedName>
        <fullName evidence="9">Riboflavin transporter</fullName>
    </recommendedName>
</protein>
<feature type="transmembrane region" description="Helical" evidence="9">
    <location>
        <begin position="511"/>
        <end position="531"/>
    </location>
</feature>
<feature type="transmembrane region" description="Helical" evidence="9">
    <location>
        <begin position="160"/>
        <end position="185"/>
    </location>
</feature>
<feature type="transmembrane region" description="Helical" evidence="9">
    <location>
        <begin position="93"/>
        <end position="116"/>
    </location>
</feature>
<dbReference type="AlphaFoldDB" id="A0AAD9NSC7"/>
<comment type="function">
    <text evidence="9">Plasma membrane transporter mediating the uptake by cells of the water soluble vitamin B2/riboflavin that plays a key role in biochemical oxidation-reduction reactions of the carbohydrate, lipid, and amino acid metabolism.</text>
</comment>
<keyword evidence="6 9" id="KW-0812">Transmembrane</keyword>
<keyword evidence="11" id="KW-1185">Reference proteome</keyword>
<keyword evidence="5 9" id="KW-1003">Cell membrane</keyword>
<keyword evidence="4 9" id="KW-0813">Transport</keyword>
<evidence type="ECO:0000256" key="4">
    <source>
        <dbReference type="ARBA" id="ARBA00022448"/>
    </source>
</evidence>
<comment type="subcellular location">
    <subcellularLocation>
        <location evidence="2 9">Cell membrane</location>
        <topology evidence="2 9">Multi-pass membrane protein</topology>
    </subcellularLocation>
</comment>
<reference evidence="10" key="1">
    <citation type="journal article" date="2023" name="Mol. Biol. Evol.">
        <title>Third-Generation Sequencing Reveals the Adaptive Role of the Epigenome in Three Deep-Sea Polychaetes.</title>
        <authorList>
            <person name="Perez M."/>
            <person name="Aroh O."/>
            <person name="Sun Y."/>
            <person name="Lan Y."/>
            <person name="Juniper S.K."/>
            <person name="Young C.R."/>
            <person name="Angers B."/>
            <person name="Qian P.Y."/>
        </authorList>
    </citation>
    <scope>NUCLEOTIDE SEQUENCE</scope>
    <source>
        <strain evidence="10">R07B-5</strain>
    </source>
</reference>
<dbReference type="InterPro" id="IPR009357">
    <property type="entry name" value="Riboflavin_transptr"/>
</dbReference>
<feature type="transmembrane region" description="Helical" evidence="9">
    <location>
        <begin position="192"/>
        <end position="210"/>
    </location>
</feature>
<evidence type="ECO:0000256" key="9">
    <source>
        <dbReference type="RuleBase" id="RU368035"/>
    </source>
</evidence>
<feature type="transmembrane region" description="Helical" evidence="9">
    <location>
        <begin position="471"/>
        <end position="491"/>
    </location>
</feature>
<evidence type="ECO:0000256" key="7">
    <source>
        <dbReference type="ARBA" id="ARBA00022989"/>
    </source>
</evidence>
<name>A0AAD9NSC7_RIDPI</name>
<feature type="transmembrane region" description="Helical" evidence="9">
    <location>
        <begin position="407"/>
        <end position="428"/>
    </location>
</feature>
<dbReference type="PANTHER" id="PTHR12929:SF10">
    <property type="entry name" value="RIBOFLAVIN TRANSPORTER"/>
    <property type="match status" value="1"/>
</dbReference>
<feature type="transmembrane region" description="Helical" evidence="9">
    <location>
        <begin position="58"/>
        <end position="81"/>
    </location>
</feature>
<dbReference type="Proteomes" id="UP001209878">
    <property type="component" value="Unassembled WGS sequence"/>
</dbReference>
<evidence type="ECO:0000256" key="1">
    <source>
        <dbReference type="ARBA" id="ARBA00000215"/>
    </source>
</evidence>
<proteinExistence type="inferred from homology"/>
<organism evidence="10 11">
    <name type="scientific">Ridgeia piscesae</name>
    <name type="common">Tubeworm</name>
    <dbReference type="NCBI Taxonomy" id="27915"/>
    <lineage>
        <taxon>Eukaryota</taxon>
        <taxon>Metazoa</taxon>
        <taxon>Spiralia</taxon>
        <taxon>Lophotrochozoa</taxon>
        <taxon>Annelida</taxon>
        <taxon>Polychaeta</taxon>
        <taxon>Sedentaria</taxon>
        <taxon>Canalipalpata</taxon>
        <taxon>Sabellida</taxon>
        <taxon>Siboglinidae</taxon>
        <taxon>Ridgeia</taxon>
    </lineage>
</organism>
<gene>
    <name evidence="10" type="ORF">NP493_418g02043</name>
</gene>
<dbReference type="GO" id="GO:0032217">
    <property type="term" value="F:riboflavin transmembrane transporter activity"/>
    <property type="evidence" value="ECO:0007669"/>
    <property type="project" value="UniProtKB-UniRule"/>
</dbReference>
<evidence type="ECO:0000256" key="3">
    <source>
        <dbReference type="ARBA" id="ARBA00006366"/>
    </source>
</evidence>
<feature type="transmembrane region" description="Helical" evidence="9">
    <location>
        <begin position="128"/>
        <end position="148"/>
    </location>
</feature>
<feature type="transmembrane region" description="Helical" evidence="9">
    <location>
        <begin position="268"/>
        <end position="286"/>
    </location>
</feature>
<keyword evidence="7 9" id="KW-1133">Transmembrane helix</keyword>
<evidence type="ECO:0000256" key="8">
    <source>
        <dbReference type="ARBA" id="ARBA00023136"/>
    </source>
</evidence>
<sequence>MFAVADSLSSRTDLLVSDDTDENASDAREATGCYDAARDRHEHTMNSDDMETSRTTVVAVYIGVAIVGLGSSFVTNALWVLLPLLTQRTPEGAALPVYLLLVFECSHVVLVAYLVVRRCSRSVISDVPFVYSSYVLSLAALVLLGVFWQHSVDIATRPHSFLLLMCALLGAVVACVSTVTYAGFAARLRTRYMSAIVLGDVLSGVVPHLLSVAQGVGRATDCLRQPVAEPTNHTAAAVHGVVSGYVMETLSSTPVVQLQTLRYSESTFFFLGAAFLLASAVAFVNFRCSDACRTQYDAAALADQADIELRGLRRDHATNSLRRDRSYVLDDGSIRHVRACPSTSIRSADHTRYYDRRKSRDSNGADARRHCTVDLIGCDVTTDTSHMTHHRDSAVATGASLIDRPKLFPLLIVITLWVSSVLHGPASVVKAHACYPTANGTFRVGSIVSDVFLVLACPLATRCMAKSRVTFIVAFTALGTIVVFYFAALVWFSRTVDGAKDSLLFGDPGELLATIAWVTVSGLFSYARALTAIVCRDASSDAVLWYACVTQLGAALGSLTVLDNIGICVVYQAKMSCD</sequence>
<evidence type="ECO:0000313" key="11">
    <source>
        <dbReference type="Proteomes" id="UP001209878"/>
    </source>
</evidence>
<comment type="caution">
    <text evidence="10">The sequence shown here is derived from an EMBL/GenBank/DDBJ whole genome shotgun (WGS) entry which is preliminary data.</text>
</comment>
<evidence type="ECO:0000313" key="10">
    <source>
        <dbReference type="EMBL" id="KAK2180997.1"/>
    </source>
</evidence>
<accession>A0AAD9NSC7</accession>